<evidence type="ECO:0000313" key="3">
    <source>
        <dbReference type="EMBL" id="EAQ11011.1"/>
    </source>
</evidence>
<dbReference type="InterPro" id="IPR010982">
    <property type="entry name" value="Lambda_DNA-bd_dom_sf"/>
</dbReference>
<reference evidence="3 4" key="1">
    <citation type="journal article" date="2010" name="J. Bacteriol.">
        <title>Genome sequences of Pelagibaca bermudensis HTCC2601T and Maritimibacter alkaliphilus HTCC2654T, the type strains of two marine Roseobacter genera.</title>
        <authorList>
            <person name="Thrash J.C."/>
            <person name="Cho J.C."/>
            <person name="Ferriera S."/>
            <person name="Johnson J."/>
            <person name="Vergin K.L."/>
            <person name="Giovannoni S.J."/>
        </authorList>
    </citation>
    <scope>NUCLEOTIDE SEQUENCE [LARGE SCALE GENOMIC DNA]</scope>
    <source>
        <strain evidence="3 4">HTCC2654</strain>
    </source>
</reference>
<dbReference type="PROSITE" id="PS50007">
    <property type="entry name" value="PIPLC_X_DOMAIN"/>
    <property type="match status" value="1"/>
</dbReference>
<comment type="caution">
    <text evidence="3">The sequence shown here is derived from an EMBL/GenBank/DDBJ whole genome shotgun (WGS) entry which is preliminary data.</text>
</comment>
<dbReference type="eggNOG" id="COG1476">
    <property type="taxonomic scope" value="Bacteria"/>
</dbReference>
<protein>
    <submittedName>
        <fullName evidence="3">DNA binding protein, putative</fullName>
    </submittedName>
</protein>
<keyword evidence="1" id="KW-1133">Transmembrane helix</keyword>
<dbReference type="SMART" id="SM00530">
    <property type="entry name" value="HTH_XRE"/>
    <property type="match status" value="1"/>
</dbReference>
<keyword evidence="1" id="KW-0812">Transmembrane</keyword>
<dbReference type="GO" id="GO:0003677">
    <property type="term" value="F:DNA binding"/>
    <property type="evidence" value="ECO:0007669"/>
    <property type="project" value="InterPro"/>
</dbReference>
<dbReference type="Proteomes" id="UP000002931">
    <property type="component" value="Unassembled WGS sequence"/>
</dbReference>
<evidence type="ECO:0000313" key="4">
    <source>
        <dbReference type="Proteomes" id="UP000002931"/>
    </source>
</evidence>
<dbReference type="InterPro" id="IPR001387">
    <property type="entry name" value="Cro/C1-type_HTH"/>
</dbReference>
<evidence type="ECO:0000256" key="1">
    <source>
        <dbReference type="SAM" id="Phobius"/>
    </source>
</evidence>
<organism evidence="3 4">
    <name type="scientific">Maritimibacter alkaliphilus HTCC2654</name>
    <dbReference type="NCBI Taxonomy" id="314271"/>
    <lineage>
        <taxon>Bacteria</taxon>
        <taxon>Pseudomonadati</taxon>
        <taxon>Pseudomonadota</taxon>
        <taxon>Alphaproteobacteria</taxon>
        <taxon>Rhodobacterales</taxon>
        <taxon>Roseobacteraceae</taxon>
        <taxon>Maritimibacter</taxon>
    </lineage>
</organism>
<dbReference type="Gene3D" id="1.10.260.40">
    <property type="entry name" value="lambda repressor-like DNA-binding domains"/>
    <property type="match status" value="1"/>
</dbReference>
<evidence type="ECO:0000259" key="2">
    <source>
        <dbReference type="PROSITE" id="PS50943"/>
    </source>
</evidence>
<dbReference type="STRING" id="314271.RB2654_18116"/>
<dbReference type="AlphaFoldDB" id="A3VL92"/>
<dbReference type="EMBL" id="AAMT01000021">
    <property type="protein sequence ID" value="EAQ11011.1"/>
    <property type="molecule type" value="Genomic_DNA"/>
</dbReference>
<name>A3VL92_9RHOB</name>
<feature type="transmembrane region" description="Helical" evidence="1">
    <location>
        <begin position="222"/>
        <end position="243"/>
    </location>
</feature>
<keyword evidence="4" id="KW-1185">Reference proteome</keyword>
<gene>
    <name evidence="3" type="ORF">RB2654_18116</name>
</gene>
<accession>A3VL92</accession>
<keyword evidence="1" id="KW-0472">Membrane</keyword>
<dbReference type="SUPFAM" id="SSF47413">
    <property type="entry name" value="lambda repressor-like DNA-binding domains"/>
    <property type="match status" value="1"/>
</dbReference>
<dbReference type="RefSeq" id="WP_008334197.1">
    <property type="nucleotide sequence ID" value="NZ_CH902578.1"/>
</dbReference>
<feature type="domain" description="HTH cro/C1-type" evidence="2">
    <location>
        <begin position="31"/>
        <end position="72"/>
    </location>
</feature>
<sequence>MKIDKRDRASLFRERLLSAMTLAGASRAGIARATGVNRSTISQVLDAEAARLPSAQLTADLAQELGVSTDWLLGLTDRPERPGDAIAAAMQMTEADRTPADDQLLDWYREATGYKVRHVPATLPDMLKTEDVLRWEYADFLSKTSDQAISAMRERLDFLRARSSDHEIALPVQEVTALAAGEGYYRGLEAGARRAQIDHLIALHEEYFPSLRVFLYDARRVFSAPLTVYGPLIGVIYVGRFYLAFRESSRLRSLTEHFDWLVREAEVDARDFGRYLSRL</sequence>
<proteinExistence type="predicted"/>
<dbReference type="CDD" id="cd00093">
    <property type="entry name" value="HTH_XRE"/>
    <property type="match status" value="1"/>
</dbReference>
<dbReference type="HOGENOM" id="CLU_084475_0_0_5"/>
<dbReference type="PROSITE" id="PS50943">
    <property type="entry name" value="HTH_CROC1"/>
    <property type="match status" value="1"/>
</dbReference>